<dbReference type="RefSeq" id="WP_141464972.1">
    <property type="nucleotide sequence ID" value="NZ_RBZW01000031.1"/>
</dbReference>
<comment type="caution">
    <text evidence="2">The sequence shown here is derived from an EMBL/GenBank/DDBJ whole genome shotgun (WGS) entry which is preliminary data.</text>
</comment>
<keyword evidence="3" id="KW-1185">Reference proteome</keyword>
<evidence type="ECO:0000313" key="3">
    <source>
        <dbReference type="Proteomes" id="UP000318864"/>
    </source>
</evidence>
<feature type="transmembrane region" description="Helical" evidence="1">
    <location>
        <begin position="37"/>
        <end position="56"/>
    </location>
</feature>
<dbReference type="EMBL" id="RBZW01000031">
    <property type="protein sequence ID" value="THE64586.1"/>
    <property type="molecule type" value="Genomic_DNA"/>
</dbReference>
<dbReference type="Proteomes" id="UP000318864">
    <property type="component" value="Unassembled WGS sequence"/>
</dbReference>
<organism evidence="2 3">
    <name type="scientific">Salinadaptatus halalkaliphilus</name>
    <dbReference type="NCBI Taxonomy" id="2419781"/>
    <lineage>
        <taxon>Archaea</taxon>
        <taxon>Methanobacteriati</taxon>
        <taxon>Methanobacteriota</taxon>
        <taxon>Stenosarchaea group</taxon>
        <taxon>Halobacteria</taxon>
        <taxon>Halobacteriales</taxon>
        <taxon>Natrialbaceae</taxon>
        <taxon>Salinadaptatus</taxon>
    </lineage>
</organism>
<reference evidence="2 3" key="1">
    <citation type="submission" date="2018-10" db="EMBL/GenBank/DDBJ databases">
        <title>Natronolimnobius sp. XQ-INN 246 isolated from Inner Mongolia Autonomous Region of China.</title>
        <authorList>
            <person name="Xue Q."/>
        </authorList>
    </citation>
    <scope>NUCLEOTIDE SEQUENCE [LARGE SCALE GENOMIC DNA]</scope>
    <source>
        <strain evidence="2 3">XQ-INN 246</strain>
    </source>
</reference>
<gene>
    <name evidence="2" type="ORF">D8Y22_12220</name>
</gene>
<keyword evidence="1" id="KW-0472">Membrane</keyword>
<dbReference type="AlphaFoldDB" id="A0A4S3TKN1"/>
<evidence type="ECO:0000256" key="1">
    <source>
        <dbReference type="SAM" id="Phobius"/>
    </source>
</evidence>
<name>A0A4S3TKN1_9EURY</name>
<proteinExistence type="predicted"/>
<keyword evidence="1" id="KW-0812">Transmembrane</keyword>
<keyword evidence="1" id="KW-1133">Transmembrane helix</keyword>
<protein>
    <submittedName>
        <fullName evidence="2">Uncharacterized protein</fullName>
    </submittedName>
</protein>
<dbReference type="OrthoDB" id="384272at2157"/>
<sequence length="119" mass="13124">MGSKSSLFRRALRHPDAFVASVRHHSYRVATSPIRTVGSIVIMYVFMILLVAFASNPDEMQTLVDSGPSVDGLVPLLPPLSFLLVLAGVSVVAVPIGTVARGVRRDLRSSRRRRKRRDE</sequence>
<feature type="transmembrane region" description="Helical" evidence="1">
    <location>
        <begin position="76"/>
        <end position="103"/>
    </location>
</feature>
<accession>A0A4S3TKN1</accession>
<evidence type="ECO:0000313" key="2">
    <source>
        <dbReference type="EMBL" id="THE64586.1"/>
    </source>
</evidence>